<dbReference type="AlphaFoldDB" id="A0A151Z8A4"/>
<name>A0A151Z8A4_TIELA</name>
<comment type="caution">
    <text evidence="1">The sequence shown here is derived from an EMBL/GenBank/DDBJ whole genome shotgun (WGS) entry which is preliminary data.</text>
</comment>
<dbReference type="SUPFAM" id="SSF53335">
    <property type="entry name" value="S-adenosyl-L-methionine-dependent methyltransferases"/>
    <property type="match status" value="1"/>
</dbReference>
<evidence type="ECO:0000313" key="1">
    <source>
        <dbReference type="EMBL" id="KYQ90182.1"/>
    </source>
</evidence>
<dbReference type="Gene3D" id="3.40.50.150">
    <property type="entry name" value="Vaccinia Virus protein VP39"/>
    <property type="match status" value="1"/>
</dbReference>
<dbReference type="STRING" id="361077.A0A151Z8A4"/>
<protein>
    <submittedName>
        <fullName evidence="1">Uncharacterized protein</fullName>
    </submittedName>
</protein>
<sequence length="528" mass="61814">MLTEAKTHDFKIFSLLKLYLILNSNYKSGVDIENVTNQMQILNDNMTDLEKIEISKRKSHFKALYTSERNVQFFGSTYKCGTWSLYTLNDTKVPDSLEELNWCLETCYLNLNKVSVSLYTLLSKSFYWDGYKYDIERYMELKSTPDVVPVKLEEPEPFFKESDHKLNETIRLTITANQQKIINSVVLDIDMVNSGILPFYLLTCGAKKVYSLNNRGGDFTEFQNYLKLIGLSEKFILINSLDDIKDDSVVDVLFYNYTTQPIENKDSKSYSQFYYFLPTFIQARDRFLATNGHIFPSTIRLNFTVFSNPIIYNSNPEMSLMEFTEQFQTNYSFDLRDSVNQSIKDTFFKRVQYNKNNNNIDQLHGQLQILSNVHEGYQPKSINLKTIKFEELFCGNNAVTQTDFSKYTIFYWLDKEAKLDGSVIWLDIVYMGEFVQTQSYNLFYFDFSVPVTKFQSLMGFYKFNNENGAEYLDVECKVLYPKIDKDFQPFYDKFLGSIKKPNSYFSALQTPPQINDNNSISILKNYLL</sequence>
<dbReference type="InterPro" id="IPR029063">
    <property type="entry name" value="SAM-dependent_MTases_sf"/>
</dbReference>
<gene>
    <name evidence="1" type="ORF">DLAC_08780</name>
</gene>
<evidence type="ECO:0000313" key="2">
    <source>
        <dbReference type="Proteomes" id="UP000076078"/>
    </source>
</evidence>
<keyword evidence="2" id="KW-1185">Reference proteome</keyword>
<accession>A0A151Z8A4</accession>
<organism evidence="1 2">
    <name type="scientific">Tieghemostelium lacteum</name>
    <name type="common">Slime mold</name>
    <name type="synonym">Dictyostelium lacteum</name>
    <dbReference type="NCBI Taxonomy" id="361077"/>
    <lineage>
        <taxon>Eukaryota</taxon>
        <taxon>Amoebozoa</taxon>
        <taxon>Evosea</taxon>
        <taxon>Eumycetozoa</taxon>
        <taxon>Dictyostelia</taxon>
        <taxon>Dictyosteliales</taxon>
        <taxon>Raperosteliaceae</taxon>
        <taxon>Tieghemostelium</taxon>
    </lineage>
</organism>
<proteinExistence type="predicted"/>
<dbReference type="Proteomes" id="UP000076078">
    <property type="component" value="Unassembled WGS sequence"/>
</dbReference>
<dbReference type="EMBL" id="LODT01000037">
    <property type="protein sequence ID" value="KYQ90182.1"/>
    <property type="molecule type" value="Genomic_DNA"/>
</dbReference>
<reference evidence="1 2" key="1">
    <citation type="submission" date="2015-12" db="EMBL/GenBank/DDBJ databases">
        <title>Dictyostelia acquired genes for synthesis and detection of signals that induce cell-type specialization by lateral gene transfer from prokaryotes.</title>
        <authorList>
            <person name="Gloeckner G."/>
            <person name="Schaap P."/>
        </authorList>
    </citation>
    <scope>NUCLEOTIDE SEQUENCE [LARGE SCALE GENOMIC DNA]</scope>
    <source>
        <strain evidence="1 2">TK</strain>
    </source>
</reference>
<dbReference type="InParanoid" id="A0A151Z8A4"/>